<reference evidence="2 3" key="1">
    <citation type="journal article" date="2008" name="Nature">
        <title>The genome of Laccaria bicolor provides insights into mycorrhizal symbiosis.</title>
        <authorList>
            <person name="Martin F."/>
            <person name="Aerts A."/>
            <person name="Ahren D."/>
            <person name="Brun A."/>
            <person name="Danchin E.G.J."/>
            <person name="Duchaussoy F."/>
            <person name="Gibon J."/>
            <person name="Kohler A."/>
            <person name="Lindquist E."/>
            <person name="Pereda V."/>
            <person name="Salamov A."/>
            <person name="Shapiro H.J."/>
            <person name="Wuyts J."/>
            <person name="Blaudez D."/>
            <person name="Buee M."/>
            <person name="Brokstein P."/>
            <person name="Canbaeck B."/>
            <person name="Cohen D."/>
            <person name="Courty P.E."/>
            <person name="Coutinho P.M."/>
            <person name="Delaruelle C."/>
            <person name="Detter J.C."/>
            <person name="Deveau A."/>
            <person name="DiFazio S."/>
            <person name="Duplessis S."/>
            <person name="Fraissinet-Tachet L."/>
            <person name="Lucic E."/>
            <person name="Frey-Klett P."/>
            <person name="Fourrey C."/>
            <person name="Feussner I."/>
            <person name="Gay G."/>
            <person name="Grimwood J."/>
            <person name="Hoegger P.J."/>
            <person name="Jain P."/>
            <person name="Kilaru S."/>
            <person name="Labbe J."/>
            <person name="Lin Y.C."/>
            <person name="Legue V."/>
            <person name="Le Tacon F."/>
            <person name="Marmeisse R."/>
            <person name="Melayah D."/>
            <person name="Montanini B."/>
            <person name="Muratet M."/>
            <person name="Nehls U."/>
            <person name="Niculita-Hirzel H."/>
            <person name="Oudot-Le Secq M.P."/>
            <person name="Peter M."/>
            <person name="Quesneville H."/>
            <person name="Rajashekar B."/>
            <person name="Reich M."/>
            <person name="Rouhier N."/>
            <person name="Schmutz J."/>
            <person name="Yin T."/>
            <person name="Chalot M."/>
            <person name="Henrissat B."/>
            <person name="Kuees U."/>
            <person name="Lucas S."/>
            <person name="Van de Peer Y."/>
            <person name="Podila G.K."/>
            <person name="Polle A."/>
            <person name="Pukkila P.J."/>
            <person name="Richardson P.M."/>
            <person name="Rouze P."/>
            <person name="Sanders I.R."/>
            <person name="Stajich J.E."/>
            <person name="Tunlid A."/>
            <person name="Tuskan G."/>
            <person name="Grigoriev I.V."/>
        </authorList>
    </citation>
    <scope>NUCLEOTIDE SEQUENCE [LARGE SCALE GENOMIC DNA]</scope>
    <source>
        <strain evidence="3">S238N-H82 / ATCC MYA-4686</strain>
    </source>
</reference>
<evidence type="ECO:0000313" key="3">
    <source>
        <dbReference type="Proteomes" id="UP000001194"/>
    </source>
</evidence>
<dbReference type="InParanoid" id="B0DUV2"/>
<sequence>MTAFSLASLISLLYHANTSHRTTSSFRSISTAPQKKLVVRHSKSTAAYHHPPDSLGAMLWWGVHFHGGFSQIRDVSADIDCDQGTSGAENDHILTSETRKCGVPEWTDLLFLPLRFVPLPFVYMVKSVEPFSCPPVMSAINVVLIYPVCSPHLQPPVYIKLISLSMPTTTFSQRNLFSISISSSAYLTSILTGSNKRCTLS</sequence>
<feature type="signal peptide" evidence="1">
    <location>
        <begin position="1"/>
        <end position="18"/>
    </location>
</feature>
<evidence type="ECO:0000256" key="1">
    <source>
        <dbReference type="SAM" id="SignalP"/>
    </source>
</evidence>
<dbReference type="HOGENOM" id="CLU_1360616_0_0_1"/>
<name>B0DUV2_LACBS</name>
<gene>
    <name evidence="2" type="ORF">LACBIDRAFT_333096</name>
</gene>
<dbReference type="EMBL" id="DS547137">
    <property type="protein sequence ID" value="EDR01608.1"/>
    <property type="molecule type" value="Genomic_DNA"/>
</dbReference>
<organism evidence="3">
    <name type="scientific">Laccaria bicolor (strain S238N-H82 / ATCC MYA-4686)</name>
    <name type="common">Bicoloured deceiver</name>
    <name type="synonym">Laccaria laccata var. bicolor</name>
    <dbReference type="NCBI Taxonomy" id="486041"/>
    <lineage>
        <taxon>Eukaryota</taxon>
        <taxon>Fungi</taxon>
        <taxon>Dikarya</taxon>
        <taxon>Basidiomycota</taxon>
        <taxon>Agaricomycotina</taxon>
        <taxon>Agaricomycetes</taxon>
        <taxon>Agaricomycetidae</taxon>
        <taxon>Agaricales</taxon>
        <taxon>Agaricineae</taxon>
        <taxon>Hydnangiaceae</taxon>
        <taxon>Laccaria</taxon>
    </lineage>
</organism>
<keyword evidence="3" id="KW-1185">Reference proteome</keyword>
<evidence type="ECO:0000313" key="2">
    <source>
        <dbReference type="EMBL" id="EDR01608.1"/>
    </source>
</evidence>
<protein>
    <submittedName>
        <fullName evidence="2">Predicted protein</fullName>
    </submittedName>
</protein>
<keyword evidence="1" id="KW-0732">Signal</keyword>
<dbReference type="OrthoDB" id="2681239at2759"/>
<dbReference type="AlphaFoldDB" id="B0DUV2"/>
<dbReference type="RefSeq" id="XP_001887684.1">
    <property type="nucleotide sequence ID" value="XM_001887649.1"/>
</dbReference>
<dbReference type="Proteomes" id="UP000001194">
    <property type="component" value="Unassembled WGS sequence"/>
</dbReference>
<accession>B0DUV2</accession>
<dbReference type="KEGG" id="lbc:LACBIDRAFT_333096"/>
<proteinExistence type="predicted"/>
<feature type="chain" id="PRO_5002749485" evidence="1">
    <location>
        <begin position="19"/>
        <end position="201"/>
    </location>
</feature>
<dbReference type="GeneID" id="6083361"/>